<evidence type="ECO:0000313" key="3">
    <source>
        <dbReference type="Proteomes" id="UP000283523"/>
    </source>
</evidence>
<dbReference type="InterPro" id="IPR050248">
    <property type="entry name" value="Polysacc_deacetylase_ArnD"/>
</dbReference>
<dbReference type="GO" id="GO:0016810">
    <property type="term" value="F:hydrolase activity, acting on carbon-nitrogen (but not peptide) bonds"/>
    <property type="evidence" value="ECO:0007669"/>
    <property type="project" value="InterPro"/>
</dbReference>
<dbReference type="Gene3D" id="3.20.20.370">
    <property type="entry name" value="Glycoside hydrolase/deacetylase"/>
    <property type="match status" value="1"/>
</dbReference>
<dbReference type="Proteomes" id="UP000283523">
    <property type="component" value="Unassembled WGS sequence"/>
</dbReference>
<gene>
    <name evidence="2" type="ORF">DYU11_22935</name>
</gene>
<evidence type="ECO:0000259" key="1">
    <source>
        <dbReference type="Pfam" id="PF01522"/>
    </source>
</evidence>
<keyword evidence="3" id="KW-1185">Reference proteome</keyword>
<reference evidence="2 3" key="1">
    <citation type="submission" date="2018-08" db="EMBL/GenBank/DDBJ databases">
        <title>Fibrisoma montanum sp. nov., isolated from Danxia mountain soil.</title>
        <authorList>
            <person name="Huang Y."/>
        </authorList>
    </citation>
    <scope>NUCLEOTIDE SEQUENCE [LARGE SCALE GENOMIC DNA]</scope>
    <source>
        <strain evidence="2 3">HYT19</strain>
    </source>
</reference>
<dbReference type="AlphaFoldDB" id="A0A418M293"/>
<dbReference type="Pfam" id="PF01522">
    <property type="entry name" value="Polysacc_deac_1"/>
    <property type="match status" value="1"/>
</dbReference>
<proteinExistence type="predicted"/>
<dbReference type="GO" id="GO:0005975">
    <property type="term" value="P:carbohydrate metabolic process"/>
    <property type="evidence" value="ECO:0007669"/>
    <property type="project" value="InterPro"/>
</dbReference>
<protein>
    <submittedName>
        <fullName evidence="2">Polysaccharide deacetylase</fullName>
    </submittedName>
</protein>
<accession>A0A418M293</accession>
<dbReference type="InterPro" id="IPR002509">
    <property type="entry name" value="NODB_dom"/>
</dbReference>
<name>A0A418M293_9BACT</name>
<dbReference type="InterPro" id="IPR011330">
    <property type="entry name" value="Glyco_hydro/deAcase_b/a-brl"/>
</dbReference>
<sequence length="311" mass="34973">MPRFAFLLVMYCLARPVSAQKQICITIDDLPTVSRVYQTAGGRDTLTQHLLSHLTLHRVPAVGFVIGNRLLTESRVDSSQIRLLNRWLDAGMELGNHTFAHKDYNDVSTTIYQQDVLGGETLLKPLLQKRVQSLRYFRHPFLHRGNTPGKCDSLSRFLISRGYEEAAVSVDNGDYLFSAAYDRALLQHNPTLAASVGRQYVDYMMACIHYYEAQADSLFRRPIPHILLTHANTINSVYLGELLTRLAAEGFAFISLKQAQQDPAYRSTDTFVGKAGISWLHRWALTQGKKGSFFKGEPEVPEVVQALASGR</sequence>
<dbReference type="EMBL" id="QXED01000007">
    <property type="protein sequence ID" value="RIV19786.1"/>
    <property type="molecule type" value="Genomic_DNA"/>
</dbReference>
<feature type="domain" description="NodB homology" evidence="1">
    <location>
        <begin position="20"/>
        <end position="136"/>
    </location>
</feature>
<dbReference type="PANTHER" id="PTHR10587">
    <property type="entry name" value="GLYCOSYL TRANSFERASE-RELATED"/>
    <property type="match status" value="1"/>
</dbReference>
<dbReference type="SUPFAM" id="SSF88713">
    <property type="entry name" value="Glycoside hydrolase/deacetylase"/>
    <property type="match status" value="1"/>
</dbReference>
<dbReference type="OrthoDB" id="115239at2"/>
<evidence type="ECO:0000313" key="2">
    <source>
        <dbReference type="EMBL" id="RIV19786.1"/>
    </source>
</evidence>
<comment type="caution">
    <text evidence="2">The sequence shown here is derived from an EMBL/GenBank/DDBJ whole genome shotgun (WGS) entry which is preliminary data.</text>
</comment>
<organism evidence="2 3">
    <name type="scientific">Fibrisoma montanum</name>
    <dbReference type="NCBI Taxonomy" id="2305895"/>
    <lineage>
        <taxon>Bacteria</taxon>
        <taxon>Pseudomonadati</taxon>
        <taxon>Bacteroidota</taxon>
        <taxon>Cytophagia</taxon>
        <taxon>Cytophagales</taxon>
        <taxon>Spirosomataceae</taxon>
        <taxon>Fibrisoma</taxon>
    </lineage>
</organism>